<dbReference type="NCBIfam" id="TIGR03025">
    <property type="entry name" value="EPS_sugtrans"/>
    <property type="match status" value="1"/>
</dbReference>
<evidence type="ECO:0000256" key="1">
    <source>
        <dbReference type="ARBA" id="ARBA00004141"/>
    </source>
</evidence>
<evidence type="ECO:0000313" key="12">
    <source>
        <dbReference type="Proteomes" id="UP001446205"/>
    </source>
</evidence>
<dbReference type="Proteomes" id="UP001446205">
    <property type="component" value="Unassembled WGS sequence"/>
</dbReference>
<dbReference type="InterPro" id="IPR017472">
    <property type="entry name" value="Undecaprenyl-P_galact_Ptfrase"/>
</dbReference>
<dbReference type="RefSeq" id="WP_341370032.1">
    <property type="nucleotide sequence ID" value="NZ_JBBPCO010000003.1"/>
</dbReference>
<protein>
    <submittedName>
        <fullName evidence="11">Undecaprenyl-phosphate galactose phosphotransferase WbaP</fullName>
    </submittedName>
</protein>
<feature type="transmembrane region" description="Helical" evidence="9">
    <location>
        <begin position="133"/>
        <end position="150"/>
    </location>
</feature>
<keyword evidence="12" id="KW-1185">Reference proteome</keyword>
<feature type="transmembrane region" description="Helical" evidence="9">
    <location>
        <begin position="110"/>
        <end position="127"/>
    </location>
</feature>
<feature type="transmembrane region" description="Helical" evidence="9">
    <location>
        <begin position="72"/>
        <end position="89"/>
    </location>
</feature>
<evidence type="ECO:0000256" key="2">
    <source>
        <dbReference type="ARBA" id="ARBA00004236"/>
    </source>
</evidence>
<feature type="transmembrane region" description="Helical" evidence="9">
    <location>
        <begin position="307"/>
        <end position="329"/>
    </location>
</feature>
<keyword evidence="5" id="KW-0808">Transferase</keyword>
<keyword evidence="6 9" id="KW-0812">Transmembrane</keyword>
<dbReference type="PANTHER" id="PTHR30576">
    <property type="entry name" value="COLANIC BIOSYNTHESIS UDP-GLUCOSE LIPID CARRIER TRANSFERASE"/>
    <property type="match status" value="1"/>
</dbReference>
<evidence type="ECO:0000256" key="3">
    <source>
        <dbReference type="ARBA" id="ARBA00006464"/>
    </source>
</evidence>
<keyword evidence="7 9" id="KW-1133">Transmembrane helix</keyword>
<proteinExistence type="inferred from homology"/>
<comment type="subcellular location">
    <subcellularLocation>
        <location evidence="2">Cell membrane</location>
    </subcellularLocation>
    <subcellularLocation>
        <location evidence="1">Membrane</location>
        <topology evidence="1">Multi-pass membrane protein</topology>
    </subcellularLocation>
</comment>
<dbReference type="EMBL" id="JBBPCO010000003">
    <property type="protein sequence ID" value="MEK8088965.1"/>
    <property type="molecule type" value="Genomic_DNA"/>
</dbReference>
<reference evidence="11 12" key="1">
    <citation type="submission" date="2024-04" db="EMBL/GenBank/DDBJ databases">
        <authorList>
            <person name="Abashina T."/>
            <person name="Shaikin A."/>
        </authorList>
    </citation>
    <scope>NUCLEOTIDE SEQUENCE [LARGE SCALE GENOMIC DNA]</scope>
    <source>
        <strain evidence="11 12">AAFK</strain>
    </source>
</reference>
<accession>A0ABU9D8D5</accession>
<dbReference type="Pfam" id="PF02397">
    <property type="entry name" value="Bac_transf"/>
    <property type="match status" value="1"/>
</dbReference>
<evidence type="ECO:0000256" key="9">
    <source>
        <dbReference type="SAM" id="Phobius"/>
    </source>
</evidence>
<organism evidence="11 12">
    <name type="scientific">Thermithiobacillus plumbiphilus</name>
    <dbReference type="NCBI Taxonomy" id="1729899"/>
    <lineage>
        <taxon>Bacteria</taxon>
        <taxon>Pseudomonadati</taxon>
        <taxon>Pseudomonadota</taxon>
        <taxon>Acidithiobacillia</taxon>
        <taxon>Acidithiobacillales</taxon>
        <taxon>Thermithiobacillaceae</taxon>
        <taxon>Thermithiobacillus</taxon>
    </lineage>
</organism>
<dbReference type="PANTHER" id="PTHR30576:SF4">
    <property type="entry name" value="UNDECAPRENYL-PHOSPHATE GALACTOSE PHOSPHOTRANSFERASE"/>
    <property type="match status" value="1"/>
</dbReference>
<dbReference type="InterPro" id="IPR017475">
    <property type="entry name" value="EPS_sugar_tfrase"/>
</dbReference>
<feature type="domain" description="Bacterial sugar transferase" evidence="10">
    <location>
        <begin position="305"/>
        <end position="495"/>
    </location>
</feature>
<feature type="transmembrane region" description="Helical" evidence="9">
    <location>
        <begin position="29"/>
        <end position="52"/>
    </location>
</feature>
<name>A0ABU9D8D5_9PROT</name>
<evidence type="ECO:0000259" key="10">
    <source>
        <dbReference type="Pfam" id="PF02397"/>
    </source>
</evidence>
<evidence type="ECO:0000256" key="4">
    <source>
        <dbReference type="ARBA" id="ARBA00022475"/>
    </source>
</evidence>
<evidence type="ECO:0000313" key="11">
    <source>
        <dbReference type="EMBL" id="MEK8088965.1"/>
    </source>
</evidence>
<evidence type="ECO:0000256" key="7">
    <source>
        <dbReference type="ARBA" id="ARBA00022989"/>
    </source>
</evidence>
<comment type="caution">
    <text evidence="11">The sequence shown here is derived from an EMBL/GenBank/DDBJ whole genome shotgun (WGS) entry which is preliminary data.</text>
</comment>
<evidence type="ECO:0000256" key="5">
    <source>
        <dbReference type="ARBA" id="ARBA00022679"/>
    </source>
</evidence>
<comment type="similarity">
    <text evidence="3">Belongs to the bacterial sugar transferase family.</text>
</comment>
<keyword evidence="8 9" id="KW-0472">Membrane</keyword>
<keyword evidence="4" id="KW-1003">Cell membrane</keyword>
<sequence>MKVLDRPVAPTGMRPAWLAPLSRVRREKLLLAAGDLAALFLAFFLGRLGAWWWSNLSLLDTYMIWWHQQGSIRLLVFLGLSMSALLGFWNMGHYSQRKPFWDELRETWRVLLIVAAVDAVLVFLGRWEFSRVWLMTTWAFALLLVPLFRVQIKKALLRRGGWARPTAILGIGQNARDAAAALRSEPLLGYDVVAFLAPPGEQANLSEHVELPDRCIPMLALGESPETVLAYLGNPHLIVALDEGGLPRHQRTLKRLSLVYQDMNIVPTFCGLPTLGMEITHFFSHEVLMLRVRNNLGRRASQIIKRAFDIIGSALLILLLSPVFAYLAFRVRQTGECVIYGHARVGQHGQSFRCYKFRSMVPHADRVLDDLLAADEAARAEWARDFKLKDDPRITPIGAWLRKTSLDELPQLWNVLKGDMSLVGPRPVVTAELERYGEDLAYYLETRPGMTGLWQISGRNDVGYSERVFLDTWYVKNWSLWYDIVILFKTFNVVLGRKGAY</sequence>
<dbReference type="NCBIfam" id="TIGR03022">
    <property type="entry name" value="WbaP_sugtrans"/>
    <property type="match status" value="1"/>
</dbReference>
<dbReference type="Pfam" id="PF13727">
    <property type="entry name" value="CoA_binding_3"/>
    <property type="match status" value="1"/>
</dbReference>
<evidence type="ECO:0000256" key="6">
    <source>
        <dbReference type="ARBA" id="ARBA00022692"/>
    </source>
</evidence>
<dbReference type="InterPro" id="IPR003362">
    <property type="entry name" value="Bact_transf"/>
</dbReference>
<evidence type="ECO:0000256" key="8">
    <source>
        <dbReference type="ARBA" id="ARBA00023136"/>
    </source>
</evidence>
<gene>
    <name evidence="11" type="primary">wbaP</name>
    <name evidence="11" type="ORF">WOB96_04225</name>
</gene>